<evidence type="ECO:0000259" key="1">
    <source>
        <dbReference type="PROSITE" id="PS50191"/>
    </source>
</evidence>
<evidence type="ECO:0000313" key="2">
    <source>
        <dbReference type="EMBL" id="CAG9803043.1"/>
    </source>
</evidence>
<reference evidence="2" key="2">
    <citation type="submission" date="2022-10" db="EMBL/GenBank/DDBJ databases">
        <authorList>
            <consortium name="ENA_rothamsted_submissions"/>
            <consortium name="culmorum"/>
            <person name="King R."/>
        </authorList>
    </citation>
    <scope>NUCLEOTIDE SEQUENCE</scope>
</reference>
<sequence length="766" mass="87383">METIELKKRFEIHLENAFDYKEALERQKLDHNDVIKLRQRIADKSKVPKFIHDKHLILFLNGCKGNFDEAEKHIENYFEIKITSPELFWDRNPESSALQFSFKVQQMSPLPITPNNCYAFVHRVADLNPQNYYYDDVFKMFMMMAEHAIFTNGPREGSIFISDWTGIRFGHLFRASISSIRKSFDFILNASPVKMKAIHILNSSYLVQILHTICKPFMSQEFIDIVHVHPSNLNFEEFFEKHIPRHCMPADYGGELPLIEVLHARNIENLPTEPFFGFNIVYPTFARVSSECIKASSSLVGLTPKLEQILKISTRFNSKEYNSLTQSVMDLRFFFNGLYIFLQQYSDFINEPPISNPLKVITLLQYSAQLMESATTQIAVASKNFGMIFGSNLENVMDILISKYSEQLKNIRIALEILYSNFDSILDSGSDISVEILDGEIDDQATADTLVAFQEISIASKQTTSVILGVLSILQTLESVTAKIMESGNTEQSTVSLLKYSLNLEIKSAKLQFNDHIRQNIDKIIQSYGNYSQASHAVFSNTTSQDFLNNLQGQQKILDDFGSQTSDMLWQFQIEFSKRLQSYYDGLYNTTEDSKEFMLAVTDELKLFLSHLIIENGGTNFKNCFDQPSELQQQAVSLIAKTEADFTKCVNDERTLSLQIESLMTFIVEDVTLNIQGAFDRLCKCSVTGGSKILGVTKECINEITTNLSSTSIKEDDEYLNNELDEATEILNKSKDRFAACIDNLKDTHEKSFVDFQHASLTCMVS</sequence>
<dbReference type="Proteomes" id="UP001153620">
    <property type="component" value="Chromosome 2"/>
</dbReference>
<dbReference type="PANTHER" id="PTHR10174">
    <property type="entry name" value="ALPHA-TOCOPHEROL TRANSFER PROTEIN-RELATED"/>
    <property type="match status" value="1"/>
</dbReference>
<dbReference type="Gene3D" id="3.40.525.10">
    <property type="entry name" value="CRAL-TRIO lipid binding domain"/>
    <property type="match status" value="1"/>
</dbReference>
<dbReference type="GO" id="GO:0016020">
    <property type="term" value="C:membrane"/>
    <property type="evidence" value="ECO:0007669"/>
    <property type="project" value="TreeGrafter"/>
</dbReference>
<dbReference type="CDD" id="cd00170">
    <property type="entry name" value="SEC14"/>
    <property type="match status" value="1"/>
</dbReference>
<evidence type="ECO:0000313" key="3">
    <source>
        <dbReference type="Proteomes" id="UP001153620"/>
    </source>
</evidence>
<gene>
    <name evidence="2" type="ORF">CHIRRI_LOCUS5945</name>
</gene>
<dbReference type="InterPro" id="IPR001251">
    <property type="entry name" value="CRAL-TRIO_dom"/>
</dbReference>
<dbReference type="Pfam" id="PF00650">
    <property type="entry name" value="CRAL_TRIO"/>
    <property type="match status" value="1"/>
</dbReference>
<dbReference type="InterPro" id="IPR036865">
    <property type="entry name" value="CRAL-TRIO_dom_sf"/>
</dbReference>
<dbReference type="PRINTS" id="PR00180">
    <property type="entry name" value="CRETINALDHBP"/>
</dbReference>
<feature type="domain" description="CRAL-TRIO" evidence="1">
    <location>
        <begin position="137"/>
        <end position="260"/>
    </location>
</feature>
<keyword evidence="3" id="KW-1185">Reference proteome</keyword>
<organism evidence="2 3">
    <name type="scientific">Chironomus riparius</name>
    <dbReference type="NCBI Taxonomy" id="315576"/>
    <lineage>
        <taxon>Eukaryota</taxon>
        <taxon>Metazoa</taxon>
        <taxon>Ecdysozoa</taxon>
        <taxon>Arthropoda</taxon>
        <taxon>Hexapoda</taxon>
        <taxon>Insecta</taxon>
        <taxon>Pterygota</taxon>
        <taxon>Neoptera</taxon>
        <taxon>Endopterygota</taxon>
        <taxon>Diptera</taxon>
        <taxon>Nematocera</taxon>
        <taxon>Chironomoidea</taxon>
        <taxon>Chironomidae</taxon>
        <taxon>Chironominae</taxon>
        <taxon>Chironomus</taxon>
    </lineage>
</organism>
<dbReference type="SUPFAM" id="SSF52087">
    <property type="entry name" value="CRAL/TRIO domain"/>
    <property type="match status" value="1"/>
</dbReference>
<reference evidence="2" key="1">
    <citation type="submission" date="2022-01" db="EMBL/GenBank/DDBJ databases">
        <authorList>
            <person name="King R."/>
        </authorList>
    </citation>
    <scope>NUCLEOTIDE SEQUENCE</scope>
</reference>
<dbReference type="PANTHER" id="PTHR10174:SF213">
    <property type="entry name" value="CRAL-TRIO DOMAIN-CONTAINING PROTEIN"/>
    <property type="match status" value="1"/>
</dbReference>
<dbReference type="AlphaFoldDB" id="A0A9N9RSX3"/>
<dbReference type="SMART" id="SM00516">
    <property type="entry name" value="SEC14"/>
    <property type="match status" value="1"/>
</dbReference>
<dbReference type="InterPro" id="IPR036273">
    <property type="entry name" value="CRAL/TRIO_N_dom_sf"/>
</dbReference>
<protein>
    <recommendedName>
        <fullName evidence="1">CRAL-TRIO domain-containing protein</fullName>
    </recommendedName>
</protein>
<dbReference type="GO" id="GO:1902936">
    <property type="term" value="F:phosphatidylinositol bisphosphate binding"/>
    <property type="evidence" value="ECO:0007669"/>
    <property type="project" value="TreeGrafter"/>
</dbReference>
<dbReference type="OrthoDB" id="7790629at2759"/>
<name>A0A9N9RSX3_9DIPT</name>
<dbReference type="SUPFAM" id="SSF46938">
    <property type="entry name" value="CRAL/TRIO N-terminal domain"/>
    <property type="match status" value="1"/>
</dbReference>
<accession>A0A9N9RSX3</accession>
<dbReference type="PROSITE" id="PS50191">
    <property type="entry name" value="CRAL_TRIO"/>
    <property type="match status" value="1"/>
</dbReference>
<proteinExistence type="predicted"/>
<dbReference type="EMBL" id="OU895878">
    <property type="protein sequence ID" value="CAG9803043.1"/>
    <property type="molecule type" value="Genomic_DNA"/>
</dbReference>